<comment type="caution">
    <text evidence="1">The sequence shown here is derived from an EMBL/GenBank/DDBJ whole genome shotgun (WGS) entry which is preliminary data.</text>
</comment>
<dbReference type="AlphaFoldDB" id="A0A9Q5CYC6"/>
<sequence length="36" mass="4274">MDIAKSLGIMLVLMVHIQLTDENIIFLFHMYLFFCI</sequence>
<evidence type="ECO:0000313" key="1">
    <source>
        <dbReference type="EMBL" id="NRV09925.1"/>
    </source>
</evidence>
<gene>
    <name evidence="1" type="ORF">DFH45_002888</name>
</gene>
<organism evidence="1 2">
    <name type="scientific">Clostridium beijerinckii</name>
    <name type="common">Clostridium MP</name>
    <dbReference type="NCBI Taxonomy" id="1520"/>
    <lineage>
        <taxon>Bacteria</taxon>
        <taxon>Bacillati</taxon>
        <taxon>Bacillota</taxon>
        <taxon>Clostridia</taxon>
        <taxon>Eubacteriales</taxon>
        <taxon>Clostridiaceae</taxon>
        <taxon>Clostridium</taxon>
    </lineage>
</organism>
<dbReference type="Proteomes" id="UP000821656">
    <property type="component" value="Unassembled WGS sequence"/>
</dbReference>
<accession>A0A9Q5CYC6</accession>
<dbReference type="EMBL" id="JABSXK010000001">
    <property type="protein sequence ID" value="NRV09925.1"/>
    <property type="molecule type" value="Genomic_DNA"/>
</dbReference>
<name>A0A9Q5CYC6_CLOBE</name>
<protein>
    <submittedName>
        <fullName evidence="1">Fucose 4-O-acetylase-like acetyltransferase</fullName>
    </submittedName>
</protein>
<proteinExistence type="predicted"/>
<evidence type="ECO:0000313" key="2">
    <source>
        <dbReference type="Proteomes" id="UP000821656"/>
    </source>
</evidence>
<reference evidence="1" key="1">
    <citation type="submission" date="2020-05" db="EMBL/GenBank/DDBJ databases">
        <title>Genomic insights into acetone-butanol-ethanol (ABE) fermentation by sequencing solventogenic clostridia strains.</title>
        <authorList>
            <person name="Brown S."/>
        </authorList>
    </citation>
    <scope>NUCLEOTIDE SEQUENCE</scope>
    <source>
        <strain evidence="1">DJ126</strain>
    </source>
</reference>